<feature type="compositionally biased region" description="Polar residues" evidence="1">
    <location>
        <begin position="41"/>
        <end position="51"/>
    </location>
</feature>
<evidence type="ECO:0000313" key="2">
    <source>
        <dbReference type="EMBL" id="RTZ46004.1"/>
    </source>
</evidence>
<sequence length="122" mass="13777">MTFFILTVSSVIIFRPILSILLKGLSLKVQKKYSEPRNQKGPDSQGNTAFSVTGRHNPENGGQITPEKQTEKTVPAFLISEEKVSSIKSKEHQKRIQDTAEAPQKIIVVKKIIQRDTVYIER</sequence>
<gene>
    <name evidence="2" type="ORF">EJ377_15380</name>
</gene>
<reference evidence="2 3" key="1">
    <citation type="submission" date="2018-12" db="EMBL/GenBank/DDBJ databases">
        <title>Draft Genome Sequence of Chryseobacterium arthrosphaerae strain ED882-96 Isolated from the Blood of a Patient with Liver Cirrhosis in Taiwan.</title>
        <authorList>
            <person name="Lin J.-N."/>
            <person name="Lai C.-H."/>
            <person name="Yang C.-H."/>
            <person name="Huang Y.-H."/>
        </authorList>
    </citation>
    <scope>NUCLEOTIDE SEQUENCE [LARGE SCALE GENOMIC DNA]</scope>
    <source>
        <strain evidence="2 3">ED882-96</strain>
    </source>
</reference>
<evidence type="ECO:0000313" key="3">
    <source>
        <dbReference type="Proteomes" id="UP000276953"/>
    </source>
</evidence>
<organism evidence="2 3">
    <name type="scientific">Chryseobacterium arthrosphaerae</name>
    <dbReference type="NCBI Taxonomy" id="651561"/>
    <lineage>
        <taxon>Bacteria</taxon>
        <taxon>Pseudomonadati</taxon>
        <taxon>Bacteroidota</taxon>
        <taxon>Flavobacteriia</taxon>
        <taxon>Flavobacteriales</taxon>
        <taxon>Weeksellaceae</taxon>
        <taxon>Chryseobacterium group</taxon>
        <taxon>Chryseobacterium</taxon>
    </lineage>
</organism>
<proteinExistence type="predicted"/>
<dbReference type="Proteomes" id="UP000276953">
    <property type="component" value="Unassembled WGS sequence"/>
</dbReference>
<comment type="caution">
    <text evidence="2">The sequence shown here is derived from an EMBL/GenBank/DDBJ whole genome shotgun (WGS) entry which is preliminary data.</text>
</comment>
<feature type="region of interest" description="Disordered" evidence="1">
    <location>
        <begin position="32"/>
        <end position="70"/>
    </location>
</feature>
<dbReference type="EMBL" id="RYFC01000003">
    <property type="protein sequence ID" value="RTZ46004.1"/>
    <property type="molecule type" value="Genomic_DNA"/>
</dbReference>
<protein>
    <submittedName>
        <fullName evidence="2">Uncharacterized protein</fullName>
    </submittedName>
</protein>
<dbReference type="AlphaFoldDB" id="A0A3S0N1I4"/>
<accession>A0A3S0N1I4</accession>
<evidence type="ECO:0000256" key="1">
    <source>
        <dbReference type="SAM" id="MobiDB-lite"/>
    </source>
</evidence>
<name>A0A3S0N1I4_9FLAO</name>